<name>A0A317JU03_9ACTN</name>
<keyword evidence="2" id="KW-1185">Reference proteome</keyword>
<dbReference type="Proteomes" id="UP000245683">
    <property type="component" value="Unassembled WGS sequence"/>
</dbReference>
<gene>
    <name evidence="1" type="ORF">DLJ46_26745</name>
</gene>
<proteinExistence type="predicted"/>
<protein>
    <submittedName>
        <fullName evidence="1">Uncharacterized protein</fullName>
    </submittedName>
</protein>
<comment type="caution">
    <text evidence="1">The sequence shown here is derived from an EMBL/GenBank/DDBJ whole genome shotgun (WGS) entry which is preliminary data.</text>
</comment>
<dbReference type="EMBL" id="QGSV01000336">
    <property type="protein sequence ID" value="PWU44296.1"/>
    <property type="molecule type" value="Genomic_DNA"/>
</dbReference>
<reference evidence="2" key="1">
    <citation type="submission" date="2018-05" db="EMBL/GenBank/DDBJ databases">
        <title>Micromonospora globispora sp. nov. and Micromonospora rugosa sp. nov., isolated from marine sediment.</title>
        <authorList>
            <person name="Carro L."/>
            <person name="Aysel V."/>
            <person name="Cetin D."/>
            <person name="Igual J.M."/>
            <person name="Klenk H.-P."/>
            <person name="Trujillo M.E."/>
            <person name="Sahin N."/>
        </authorList>
    </citation>
    <scope>NUCLEOTIDE SEQUENCE [LARGE SCALE GENOMIC DNA]</scope>
    <source>
        <strain evidence="2">S2904</strain>
    </source>
</reference>
<organism evidence="1 2">
    <name type="scientific">Micromonospora globispora</name>
    <dbReference type="NCBI Taxonomy" id="1450148"/>
    <lineage>
        <taxon>Bacteria</taxon>
        <taxon>Bacillati</taxon>
        <taxon>Actinomycetota</taxon>
        <taxon>Actinomycetes</taxon>
        <taxon>Micromonosporales</taxon>
        <taxon>Micromonosporaceae</taxon>
        <taxon>Micromonospora</taxon>
    </lineage>
</organism>
<dbReference type="AlphaFoldDB" id="A0A317JU03"/>
<accession>A0A317JU03</accession>
<evidence type="ECO:0000313" key="1">
    <source>
        <dbReference type="EMBL" id="PWU44296.1"/>
    </source>
</evidence>
<sequence length="60" mass="6491">MVLGRQVVARRRGVSGAFRIEATQMGLRRYWLARGELDGGRFEVADANLGTAPGSVDSRG</sequence>
<evidence type="ECO:0000313" key="2">
    <source>
        <dbReference type="Proteomes" id="UP000245683"/>
    </source>
</evidence>